<sequence>MAVLLRTTGLSKNFRGLIANKDIDFQLEAGQVRSVIGPNGAGKTTFISMISGHLAPSSGKIYYKEQDITGLPVRKRARVGIARKFQTPSVFDNLTAYENIELAVLGTSTPRERRENRVLEVLDIVRLREQRDTPVQFLSHGQRQWLEIGMLLGIEAELLLLDEPTAGMTAAETAATGDLVKSLARDRNLSIVIIEHDINFIRDLQAPITVLHLGQVLKEGSFEELSNDPQVREVYLGA</sequence>
<evidence type="ECO:0000313" key="6">
    <source>
        <dbReference type="Proteomes" id="UP000581135"/>
    </source>
</evidence>
<dbReference type="SUPFAM" id="SSF52540">
    <property type="entry name" value="P-loop containing nucleoside triphosphate hydrolases"/>
    <property type="match status" value="1"/>
</dbReference>
<dbReference type="Proteomes" id="UP000581135">
    <property type="component" value="Unassembled WGS sequence"/>
</dbReference>
<dbReference type="InterPro" id="IPR003593">
    <property type="entry name" value="AAA+_ATPase"/>
</dbReference>
<dbReference type="Gene3D" id="3.40.50.300">
    <property type="entry name" value="P-loop containing nucleotide triphosphate hydrolases"/>
    <property type="match status" value="1"/>
</dbReference>
<comment type="caution">
    <text evidence="5">The sequence shown here is derived from an EMBL/GenBank/DDBJ whole genome shotgun (WGS) entry which is preliminary data.</text>
</comment>
<dbReference type="AlphaFoldDB" id="A0A839SUM1"/>
<keyword evidence="1" id="KW-0813">Transport</keyword>
<dbReference type="Pfam" id="PF00005">
    <property type="entry name" value="ABC_tran"/>
    <property type="match status" value="1"/>
</dbReference>
<reference evidence="5 6" key="1">
    <citation type="submission" date="2020-08" db="EMBL/GenBank/DDBJ databases">
        <title>Genomic Encyclopedia of Type Strains, Phase III (KMG-III): the genomes of soil and plant-associated and newly described type strains.</title>
        <authorList>
            <person name="Whitman W."/>
        </authorList>
    </citation>
    <scope>NUCLEOTIDE SEQUENCE [LARGE SCALE GENOMIC DNA]</scope>
    <source>
        <strain evidence="5 6">CECT 8803</strain>
    </source>
</reference>
<gene>
    <name evidence="5" type="ORF">FHR98_000915</name>
</gene>
<dbReference type="GO" id="GO:0005886">
    <property type="term" value="C:plasma membrane"/>
    <property type="evidence" value="ECO:0007669"/>
    <property type="project" value="TreeGrafter"/>
</dbReference>
<dbReference type="GO" id="GO:0005524">
    <property type="term" value="F:ATP binding"/>
    <property type="evidence" value="ECO:0007669"/>
    <property type="project" value="UniProtKB-KW"/>
</dbReference>
<dbReference type="GO" id="GO:0016887">
    <property type="term" value="F:ATP hydrolysis activity"/>
    <property type="evidence" value="ECO:0007669"/>
    <property type="project" value="InterPro"/>
</dbReference>
<organism evidence="5 6">
    <name type="scientific">Limibacillus halophilus</name>
    <dbReference type="NCBI Taxonomy" id="1579333"/>
    <lineage>
        <taxon>Bacteria</taxon>
        <taxon>Pseudomonadati</taxon>
        <taxon>Pseudomonadota</taxon>
        <taxon>Alphaproteobacteria</taxon>
        <taxon>Rhodospirillales</taxon>
        <taxon>Rhodovibrionaceae</taxon>
        <taxon>Limibacillus</taxon>
    </lineage>
</organism>
<proteinExistence type="predicted"/>
<dbReference type="InterPro" id="IPR027417">
    <property type="entry name" value="P-loop_NTPase"/>
</dbReference>
<evidence type="ECO:0000256" key="1">
    <source>
        <dbReference type="ARBA" id="ARBA00022448"/>
    </source>
</evidence>
<dbReference type="EMBL" id="JACHXA010000002">
    <property type="protein sequence ID" value="MBB3064643.1"/>
    <property type="molecule type" value="Genomic_DNA"/>
</dbReference>
<evidence type="ECO:0000259" key="4">
    <source>
        <dbReference type="PROSITE" id="PS50893"/>
    </source>
</evidence>
<evidence type="ECO:0000256" key="2">
    <source>
        <dbReference type="ARBA" id="ARBA00022741"/>
    </source>
</evidence>
<evidence type="ECO:0000256" key="3">
    <source>
        <dbReference type="ARBA" id="ARBA00022840"/>
    </source>
</evidence>
<dbReference type="PROSITE" id="PS50893">
    <property type="entry name" value="ABC_TRANSPORTER_2"/>
    <property type="match status" value="1"/>
</dbReference>
<protein>
    <submittedName>
        <fullName evidence="5">Urea ABC transporter ATP-binding protein UrtD</fullName>
    </submittedName>
</protein>
<dbReference type="PANTHER" id="PTHR45772:SF8">
    <property type="entry name" value="HIGH-AFFINITY BRANCHED-CHAIN AMINO ACID TRANSPORT ATP-BINDING PROTEIN"/>
    <property type="match status" value="1"/>
</dbReference>
<dbReference type="RefSeq" id="WP_183415449.1">
    <property type="nucleotide sequence ID" value="NZ_JACHXA010000002.1"/>
</dbReference>
<dbReference type="SMART" id="SM00382">
    <property type="entry name" value="AAA"/>
    <property type="match status" value="1"/>
</dbReference>
<dbReference type="InterPro" id="IPR051120">
    <property type="entry name" value="ABC_AA/LPS_Transport"/>
</dbReference>
<name>A0A839SUM1_9PROT</name>
<feature type="domain" description="ABC transporter" evidence="4">
    <location>
        <begin position="5"/>
        <end position="238"/>
    </location>
</feature>
<evidence type="ECO:0000313" key="5">
    <source>
        <dbReference type="EMBL" id="MBB3064643.1"/>
    </source>
</evidence>
<accession>A0A839SUM1</accession>
<keyword evidence="6" id="KW-1185">Reference proteome</keyword>
<dbReference type="CDD" id="cd03219">
    <property type="entry name" value="ABC_Mj1267_LivG_branched"/>
    <property type="match status" value="1"/>
</dbReference>
<keyword evidence="3 5" id="KW-0067">ATP-binding</keyword>
<dbReference type="PANTHER" id="PTHR45772">
    <property type="entry name" value="CONSERVED COMPONENT OF ABC TRANSPORTER FOR NATURAL AMINO ACIDS-RELATED"/>
    <property type="match status" value="1"/>
</dbReference>
<keyword evidence="2" id="KW-0547">Nucleotide-binding</keyword>
<dbReference type="InterPro" id="IPR003439">
    <property type="entry name" value="ABC_transporter-like_ATP-bd"/>
</dbReference>